<dbReference type="AlphaFoldDB" id="A0A7V8E9Z2"/>
<dbReference type="RefSeq" id="WP_156859967.1">
    <property type="nucleotide sequence ID" value="NZ_WOWR01000078.1"/>
</dbReference>
<keyword evidence="3 6" id="KW-1133">Transmembrane helix</keyword>
<dbReference type="Gene3D" id="3.30.1150.10">
    <property type="match status" value="1"/>
</dbReference>
<keyword evidence="4 6" id="KW-0472">Membrane</keyword>
<protein>
    <submittedName>
        <fullName evidence="7">TonB family protein</fullName>
    </submittedName>
</protein>
<gene>
    <name evidence="7" type="ORF">GN299_31345</name>
</gene>
<sequence>MEQDQALEIQSKAKSFFKAKWFPTAASSLALVIAIGGHAFTAINSVGYVESANKIDSLEAFQAATQRADGSQDRAIQALNAEMAKVVRTVQSLQSEVAELKTAQREPAPESKSTPAGFDSVNQEALKHAQLAQKEQRPLPNGVNERFDNLVRTRMQPNFEEPPRRPGAESMDDDDVVVLQIAVDRTGQLTDVQVANTSGQIEFDNSAVKAALRMGAIPEIGRLNDQAYAKVRVFRLAITPGQMKATK</sequence>
<proteinExistence type="predicted"/>
<feature type="transmembrane region" description="Helical" evidence="6">
    <location>
        <begin position="21"/>
        <end position="43"/>
    </location>
</feature>
<evidence type="ECO:0000313" key="8">
    <source>
        <dbReference type="Proteomes" id="UP000442695"/>
    </source>
</evidence>
<evidence type="ECO:0000256" key="2">
    <source>
        <dbReference type="ARBA" id="ARBA00022692"/>
    </source>
</evidence>
<dbReference type="EMBL" id="WOWR01000078">
    <property type="protein sequence ID" value="KAF0250926.1"/>
    <property type="molecule type" value="Genomic_DNA"/>
</dbReference>
<evidence type="ECO:0000256" key="4">
    <source>
        <dbReference type="ARBA" id="ARBA00023136"/>
    </source>
</evidence>
<organism evidence="7 8">
    <name type="scientific">Pseudomonas putida</name>
    <name type="common">Arthrobacter siderocapsulatus</name>
    <dbReference type="NCBI Taxonomy" id="303"/>
    <lineage>
        <taxon>Bacteria</taxon>
        <taxon>Pseudomonadati</taxon>
        <taxon>Pseudomonadota</taxon>
        <taxon>Gammaproteobacteria</taxon>
        <taxon>Pseudomonadales</taxon>
        <taxon>Pseudomonadaceae</taxon>
        <taxon>Pseudomonas</taxon>
    </lineage>
</organism>
<evidence type="ECO:0000256" key="3">
    <source>
        <dbReference type="ARBA" id="ARBA00022989"/>
    </source>
</evidence>
<evidence type="ECO:0000313" key="7">
    <source>
        <dbReference type="EMBL" id="KAF0250926.1"/>
    </source>
</evidence>
<comment type="caution">
    <text evidence="7">The sequence shown here is derived from an EMBL/GenBank/DDBJ whole genome shotgun (WGS) entry which is preliminary data.</text>
</comment>
<keyword evidence="2 6" id="KW-0812">Transmembrane</keyword>
<dbReference type="InterPro" id="IPR006260">
    <property type="entry name" value="TonB/TolA_C"/>
</dbReference>
<feature type="coiled-coil region" evidence="5">
    <location>
        <begin position="76"/>
        <end position="103"/>
    </location>
</feature>
<comment type="subcellular location">
    <subcellularLocation>
        <location evidence="1">Membrane</location>
        <topology evidence="1">Single-pass membrane protein</topology>
    </subcellularLocation>
</comment>
<dbReference type="NCBIfam" id="TIGR01352">
    <property type="entry name" value="tonB_Cterm"/>
    <property type="match status" value="1"/>
</dbReference>
<evidence type="ECO:0000256" key="6">
    <source>
        <dbReference type="SAM" id="Phobius"/>
    </source>
</evidence>
<dbReference type="GO" id="GO:0016020">
    <property type="term" value="C:membrane"/>
    <property type="evidence" value="ECO:0007669"/>
    <property type="project" value="UniProtKB-SubCell"/>
</dbReference>
<dbReference type="Pfam" id="PF13103">
    <property type="entry name" value="TonB_2"/>
    <property type="match status" value="1"/>
</dbReference>
<evidence type="ECO:0000256" key="1">
    <source>
        <dbReference type="ARBA" id="ARBA00004167"/>
    </source>
</evidence>
<name>A0A7V8E9Z2_PSEPU</name>
<reference evidence="7 8" key="1">
    <citation type="submission" date="2019-12" db="EMBL/GenBank/DDBJ databases">
        <authorList>
            <person name="Woiski C."/>
        </authorList>
    </citation>
    <scope>NUCLEOTIDE SEQUENCE [LARGE SCALE GENOMIC DNA]</scope>
    <source>
        <strain evidence="7 8">BOE100</strain>
    </source>
</reference>
<dbReference type="SUPFAM" id="SSF74653">
    <property type="entry name" value="TolA/TonB C-terminal domain"/>
    <property type="match status" value="1"/>
</dbReference>
<accession>A0A7V8E9Z2</accession>
<keyword evidence="5" id="KW-0175">Coiled coil</keyword>
<dbReference type="Proteomes" id="UP000442695">
    <property type="component" value="Unassembled WGS sequence"/>
</dbReference>
<evidence type="ECO:0000256" key="5">
    <source>
        <dbReference type="SAM" id="Coils"/>
    </source>
</evidence>